<comment type="subcellular location">
    <subcellularLocation>
        <location evidence="1 6">Cytoplasm</location>
        <location evidence="1 6">Nucleoid</location>
    </subcellularLocation>
</comment>
<dbReference type="Pfam" id="PF04381">
    <property type="entry name" value="RdgC"/>
    <property type="match status" value="1"/>
</dbReference>
<dbReference type="Proteomes" id="UP000471640">
    <property type="component" value="Unassembled WGS sequence"/>
</dbReference>
<evidence type="ECO:0000313" key="8">
    <source>
        <dbReference type="Proteomes" id="UP000471640"/>
    </source>
</evidence>
<keyword evidence="4 6" id="KW-0963">Cytoplasm</keyword>
<evidence type="ECO:0000256" key="3">
    <source>
        <dbReference type="ARBA" id="ARBA00022296"/>
    </source>
</evidence>
<name>A0A6P1DRW2_9GAMM</name>
<dbReference type="EMBL" id="JAAIJR010000009">
    <property type="protein sequence ID" value="NEX19426.1"/>
    <property type="molecule type" value="Genomic_DNA"/>
</dbReference>
<dbReference type="HAMAP" id="MF_00194">
    <property type="entry name" value="RdgC"/>
    <property type="match status" value="1"/>
</dbReference>
<keyword evidence="8" id="KW-1185">Reference proteome</keyword>
<organism evidence="7 8">
    <name type="scientific">Thiorhodococcus mannitoliphagus</name>
    <dbReference type="NCBI Taxonomy" id="329406"/>
    <lineage>
        <taxon>Bacteria</taxon>
        <taxon>Pseudomonadati</taxon>
        <taxon>Pseudomonadota</taxon>
        <taxon>Gammaproteobacteria</taxon>
        <taxon>Chromatiales</taxon>
        <taxon>Chromatiaceae</taxon>
        <taxon>Thiorhodococcus</taxon>
    </lineage>
</organism>
<gene>
    <name evidence="6" type="primary">rdgC</name>
    <name evidence="7" type="ORF">G3480_03700</name>
</gene>
<reference evidence="7 8" key="2">
    <citation type="submission" date="2020-02" db="EMBL/GenBank/DDBJ databases">
        <title>Genome sequences of Thiorhodococcus mannitoliphagus and Thiorhodococcus minor, purple sulfur photosynthetic bacteria in the gammaproteobacterial family, Chromatiaceae.</title>
        <authorList>
            <person name="Aviles F.A."/>
            <person name="Meyer T.E."/>
            <person name="Kyndt J.A."/>
        </authorList>
    </citation>
    <scope>NUCLEOTIDE SEQUENCE [LARGE SCALE GENOMIC DNA]</scope>
    <source>
        <strain evidence="7 8">DSM 18266</strain>
    </source>
</reference>
<dbReference type="PANTHER" id="PTHR38103:SF1">
    <property type="entry name" value="RECOMBINATION-ASSOCIATED PROTEIN RDGC"/>
    <property type="match status" value="1"/>
</dbReference>
<dbReference type="AlphaFoldDB" id="A0A6P1DRW2"/>
<dbReference type="GO" id="GO:0043590">
    <property type="term" value="C:bacterial nucleoid"/>
    <property type="evidence" value="ECO:0007669"/>
    <property type="project" value="TreeGrafter"/>
</dbReference>
<comment type="caution">
    <text evidence="7">The sequence shown here is derived from an EMBL/GenBank/DDBJ whole genome shotgun (WGS) entry which is preliminary data.</text>
</comment>
<dbReference type="GO" id="GO:0000018">
    <property type="term" value="P:regulation of DNA recombination"/>
    <property type="evidence" value="ECO:0007669"/>
    <property type="project" value="TreeGrafter"/>
</dbReference>
<evidence type="ECO:0000256" key="6">
    <source>
        <dbReference type="HAMAP-Rule" id="MF_00194"/>
    </source>
</evidence>
<comment type="function">
    <text evidence="6">May be involved in recombination.</text>
</comment>
<dbReference type="PANTHER" id="PTHR38103">
    <property type="entry name" value="RECOMBINATION-ASSOCIATED PROTEIN RDGC"/>
    <property type="match status" value="1"/>
</dbReference>
<dbReference type="GO" id="GO:0006310">
    <property type="term" value="P:DNA recombination"/>
    <property type="evidence" value="ECO:0007669"/>
    <property type="project" value="UniProtKB-UniRule"/>
</dbReference>
<proteinExistence type="inferred from homology"/>
<reference evidence="8" key="1">
    <citation type="journal article" date="2020" name="Microbiol. Resour. Announc.">
        <title>Draft Genome Sequences of Thiorhodococcus mannitoliphagus and Thiorhodococcus minor, Purple Sulfur Photosynthetic Bacteria in the Gammaproteobacterial Family Chromatiaceae.</title>
        <authorList>
            <person name="Aviles F.A."/>
            <person name="Meyer T.E."/>
            <person name="Kyndt J.A."/>
        </authorList>
    </citation>
    <scope>NUCLEOTIDE SEQUENCE [LARGE SCALE GENOMIC DNA]</scope>
    <source>
        <strain evidence="8">DSM 18266</strain>
    </source>
</reference>
<protein>
    <recommendedName>
        <fullName evidence="3 6">Recombination-associated protein RdgC</fullName>
    </recommendedName>
</protein>
<dbReference type="InterPro" id="IPR007476">
    <property type="entry name" value="RdgC"/>
</dbReference>
<evidence type="ECO:0000256" key="2">
    <source>
        <dbReference type="ARBA" id="ARBA00008657"/>
    </source>
</evidence>
<dbReference type="NCBIfam" id="NF001464">
    <property type="entry name" value="PRK00321.1-5"/>
    <property type="match status" value="1"/>
</dbReference>
<comment type="similarity">
    <text evidence="2 6">Belongs to the RdgC family.</text>
</comment>
<evidence type="ECO:0000256" key="5">
    <source>
        <dbReference type="ARBA" id="ARBA00023172"/>
    </source>
</evidence>
<evidence type="ECO:0000256" key="1">
    <source>
        <dbReference type="ARBA" id="ARBA00004453"/>
    </source>
</evidence>
<evidence type="ECO:0000313" key="7">
    <source>
        <dbReference type="EMBL" id="NEX19426.1"/>
    </source>
</evidence>
<dbReference type="GO" id="GO:0005737">
    <property type="term" value="C:cytoplasm"/>
    <property type="evidence" value="ECO:0007669"/>
    <property type="project" value="UniProtKB-UniRule"/>
</dbReference>
<sequence>MFKNARLYRLDTPFALDATELEARLGGRRFRPCGPVETATLGWAAPLGEDTAALVHAVSGCFLICARKQERLLPSAAVAEALDERVGELEAGEARDVGRAERRRMREQIITEMLPRAFTRSRRTLLYVDTDTGWLVVDAASEKQAEEIVSLLRETLDSLPAKLPEPDKTPATIMTSWLLEGTAPEDFVPADACELRDADDNSSVVRCSGQDLSSDEILNHMRAGKRATKLALEWDERLTFTLADDLSLKRLRVGEALLEDLDNEDLDPAMRLDAEFAILALQMRQLIARFDEVFGLAPREGRPS</sequence>
<dbReference type="GO" id="GO:0003690">
    <property type="term" value="F:double-stranded DNA binding"/>
    <property type="evidence" value="ECO:0007669"/>
    <property type="project" value="TreeGrafter"/>
</dbReference>
<dbReference type="RefSeq" id="WP_164652325.1">
    <property type="nucleotide sequence ID" value="NZ_JAAIJR010000009.1"/>
</dbReference>
<accession>A0A6P1DRW2</accession>
<evidence type="ECO:0000256" key="4">
    <source>
        <dbReference type="ARBA" id="ARBA00022490"/>
    </source>
</evidence>
<keyword evidence="5 6" id="KW-0233">DNA recombination</keyword>